<comment type="caution">
    <text evidence="2">The sequence shown here is derived from an EMBL/GenBank/DDBJ whole genome shotgun (WGS) entry which is preliminary data.</text>
</comment>
<evidence type="ECO:0000256" key="1">
    <source>
        <dbReference type="SAM" id="MobiDB-lite"/>
    </source>
</evidence>
<accession>A0AAV7MB02</accession>
<dbReference type="Proteomes" id="UP001066276">
    <property type="component" value="Chromosome 10"/>
</dbReference>
<protein>
    <submittedName>
        <fullName evidence="2">Uncharacterized protein</fullName>
    </submittedName>
</protein>
<organism evidence="2 3">
    <name type="scientific">Pleurodeles waltl</name>
    <name type="common">Iberian ribbed newt</name>
    <dbReference type="NCBI Taxonomy" id="8319"/>
    <lineage>
        <taxon>Eukaryota</taxon>
        <taxon>Metazoa</taxon>
        <taxon>Chordata</taxon>
        <taxon>Craniata</taxon>
        <taxon>Vertebrata</taxon>
        <taxon>Euteleostomi</taxon>
        <taxon>Amphibia</taxon>
        <taxon>Batrachia</taxon>
        <taxon>Caudata</taxon>
        <taxon>Salamandroidea</taxon>
        <taxon>Salamandridae</taxon>
        <taxon>Pleurodelinae</taxon>
        <taxon>Pleurodeles</taxon>
    </lineage>
</organism>
<proteinExistence type="predicted"/>
<dbReference type="AlphaFoldDB" id="A0AAV7MB02"/>
<gene>
    <name evidence="2" type="ORF">NDU88_005773</name>
</gene>
<feature type="region of interest" description="Disordered" evidence="1">
    <location>
        <begin position="89"/>
        <end position="115"/>
    </location>
</feature>
<evidence type="ECO:0000313" key="2">
    <source>
        <dbReference type="EMBL" id="KAJ1100692.1"/>
    </source>
</evidence>
<sequence length="115" mass="12323">MAALRPFTDGEPPTAILAGGGKVEVAPLPPPHQQNTAQRITSCDSAWRCSVGGVVSAEKPPWLPSPPRRSSDQGRCPREFLVLLDAGQSSEDSEVAGPWGKRRWSSVFRSGETGR</sequence>
<reference evidence="2" key="1">
    <citation type="journal article" date="2022" name="bioRxiv">
        <title>Sequencing and chromosome-scale assembly of the giantPleurodeles waltlgenome.</title>
        <authorList>
            <person name="Brown T."/>
            <person name="Elewa A."/>
            <person name="Iarovenko S."/>
            <person name="Subramanian E."/>
            <person name="Araus A.J."/>
            <person name="Petzold A."/>
            <person name="Susuki M."/>
            <person name="Suzuki K.-i.T."/>
            <person name="Hayashi T."/>
            <person name="Toyoda A."/>
            <person name="Oliveira C."/>
            <person name="Osipova E."/>
            <person name="Leigh N.D."/>
            <person name="Simon A."/>
            <person name="Yun M.H."/>
        </authorList>
    </citation>
    <scope>NUCLEOTIDE SEQUENCE</scope>
    <source>
        <strain evidence="2">20211129_DDA</strain>
        <tissue evidence="2">Liver</tissue>
    </source>
</reference>
<name>A0AAV7MB02_PLEWA</name>
<dbReference type="EMBL" id="JANPWB010000014">
    <property type="protein sequence ID" value="KAJ1100692.1"/>
    <property type="molecule type" value="Genomic_DNA"/>
</dbReference>
<keyword evidence="3" id="KW-1185">Reference proteome</keyword>
<evidence type="ECO:0000313" key="3">
    <source>
        <dbReference type="Proteomes" id="UP001066276"/>
    </source>
</evidence>